<dbReference type="OrthoDB" id="14563at2"/>
<organism evidence="2 3">
    <name type="scientific">Candidatus Avelusimicrobium gallicola</name>
    <dbReference type="NCBI Taxonomy" id="2562704"/>
    <lineage>
        <taxon>Bacteria</taxon>
        <taxon>Pseudomonadati</taxon>
        <taxon>Elusimicrobiota</taxon>
        <taxon>Elusimicrobia</taxon>
        <taxon>Elusimicrobiales</taxon>
        <taxon>Elusimicrobiaceae</taxon>
        <taxon>Candidatus Avelusimicrobium</taxon>
    </lineage>
</organism>
<dbReference type="PROSITE" id="PS51257">
    <property type="entry name" value="PROKAR_LIPOPROTEIN"/>
    <property type="match status" value="1"/>
</dbReference>
<keyword evidence="1" id="KW-0732">Signal</keyword>
<comment type="caution">
    <text evidence="2">The sequence shown here is derived from an EMBL/GenBank/DDBJ whole genome shotgun (WGS) entry which is preliminary data.</text>
</comment>
<feature type="chain" id="PRO_5010986173" evidence="1">
    <location>
        <begin position="22"/>
        <end position="156"/>
    </location>
</feature>
<name>A0A1Y4DER5_9BACT</name>
<sequence>MKKILIAAAAASIIACVFCLARTVSEGRFNISGTVTVPERLARMAEADNNSCAIIVKNEADVPVAIKRVVNPKFPLEFSMGEADLLTASVDGALKLEVQINNHGQLGVVKKGDIFGSVDRMIKPNDKNITVSADKTLGRVQLARNVKGNFFRTAAR</sequence>
<evidence type="ECO:0000313" key="3">
    <source>
        <dbReference type="Proteomes" id="UP000196368"/>
    </source>
</evidence>
<gene>
    <name evidence="2" type="ORF">B5F75_02090</name>
</gene>
<evidence type="ECO:0000256" key="1">
    <source>
        <dbReference type="SAM" id="SignalP"/>
    </source>
</evidence>
<protein>
    <submittedName>
        <fullName evidence="2">Uncharacterized protein</fullName>
    </submittedName>
</protein>
<keyword evidence="3" id="KW-1185">Reference proteome</keyword>
<reference evidence="3" key="1">
    <citation type="submission" date="2017-04" db="EMBL/GenBank/DDBJ databases">
        <title>Function of individual gut microbiota members based on whole genome sequencing of pure cultures obtained from chicken caecum.</title>
        <authorList>
            <person name="Medvecky M."/>
            <person name="Cejkova D."/>
            <person name="Polansky O."/>
            <person name="Karasova D."/>
            <person name="Kubasova T."/>
            <person name="Cizek A."/>
            <person name="Rychlik I."/>
        </authorList>
    </citation>
    <scope>NUCLEOTIDE SEQUENCE [LARGE SCALE GENOMIC DNA]</scope>
    <source>
        <strain evidence="3">An273</strain>
    </source>
</reference>
<feature type="signal peptide" evidence="1">
    <location>
        <begin position="1"/>
        <end position="21"/>
    </location>
</feature>
<dbReference type="AlphaFoldDB" id="A0A1Y4DER5"/>
<accession>A0A1Y4DER5</accession>
<evidence type="ECO:0000313" key="2">
    <source>
        <dbReference type="EMBL" id="OUO57587.1"/>
    </source>
</evidence>
<dbReference type="RefSeq" id="WP_087287188.1">
    <property type="nucleotide sequence ID" value="NZ_NFJD01000001.1"/>
</dbReference>
<proteinExistence type="predicted"/>
<dbReference type="Proteomes" id="UP000196368">
    <property type="component" value="Unassembled WGS sequence"/>
</dbReference>
<dbReference type="EMBL" id="NFJD01000001">
    <property type="protein sequence ID" value="OUO57587.1"/>
    <property type="molecule type" value="Genomic_DNA"/>
</dbReference>